<dbReference type="GO" id="GO:0008311">
    <property type="term" value="F:double-stranded DNA 3'-5' DNA exonuclease activity"/>
    <property type="evidence" value="ECO:0007669"/>
    <property type="project" value="UniProtKB-EC"/>
</dbReference>
<feature type="binding site" evidence="7">
    <location>
        <position position="143"/>
    </location>
    <ligand>
        <name>Mg(2+)</name>
        <dbReference type="ChEBI" id="CHEBI:18420"/>
        <label>1</label>
    </ligand>
</feature>
<dbReference type="GO" id="GO:0008081">
    <property type="term" value="F:phosphoric diester hydrolase activity"/>
    <property type="evidence" value="ECO:0007669"/>
    <property type="project" value="TreeGrafter"/>
</dbReference>
<evidence type="ECO:0000313" key="10">
    <source>
        <dbReference type="EMBL" id="RGS47884.1"/>
    </source>
</evidence>
<evidence type="ECO:0000259" key="9">
    <source>
        <dbReference type="Pfam" id="PF03372"/>
    </source>
</evidence>
<comment type="cofactor">
    <cofactor evidence="7">
        <name>Mg(2+)</name>
        <dbReference type="ChEBI" id="CHEBI:18420"/>
    </cofactor>
    <cofactor evidence="7">
        <name>Mn(2+)</name>
        <dbReference type="ChEBI" id="CHEBI:29035"/>
    </cofactor>
    <text evidence="7">Probably binds two magnesium or manganese ions per subunit.</text>
</comment>
<feature type="active site" description="Proton acceptor" evidence="6">
    <location>
        <position position="240"/>
    </location>
</feature>
<evidence type="ECO:0000256" key="3">
    <source>
        <dbReference type="ARBA" id="ARBA00022723"/>
    </source>
</evidence>
<dbReference type="InterPro" id="IPR020848">
    <property type="entry name" value="AP_endonuclease_F1_CS"/>
</dbReference>
<evidence type="ECO:0000256" key="7">
    <source>
        <dbReference type="PIRSR" id="PIRSR604808-2"/>
    </source>
</evidence>
<reference evidence="10 11" key="1">
    <citation type="submission" date="2018-08" db="EMBL/GenBank/DDBJ databases">
        <title>A genome reference for cultivated species of the human gut microbiota.</title>
        <authorList>
            <person name="Zou Y."/>
            <person name="Xue W."/>
            <person name="Luo G."/>
        </authorList>
    </citation>
    <scope>NUCLEOTIDE SEQUENCE [LARGE SCALE GENOMIC DNA]</scope>
    <source>
        <strain evidence="10 11">AF22-10AC</strain>
    </source>
</reference>
<dbReference type="PROSITE" id="PS00728">
    <property type="entry name" value="AP_NUCLEASE_F1_3"/>
    <property type="match status" value="1"/>
</dbReference>
<gene>
    <name evidence="10" type="primary">xth</name>
    <name evidence="10" type="ORF">DWX92_03460</name>
</gene>
<proteinExistence type="inferred from homology"/>
<sequence>MKLISWNVNGIRAVMKKGFTKVLDELDADFVCIQETKAQPEQIESYTDNYPYMYINSAKRKGYSGTMILCKKKPLSIKYGINVPEFDDEGRIITLEYPEFYLVTVYTPTSGDGLMRLDYRLAWDETFGNHLKSLDKPVIVCGDFNVANDEIDVPYPDMIRGTPGFSDEERESFKENLLSGLVDTYRVLHPETIQYSWWSYRGQARENNIGMRLDYWLVSNDLKDKVNDSSVLTDILGSDHCPIMLDIDL</sequence>
<evidence type="ECO:0000256" key="2">
    <source>
        <dbReference type="ARBA" id="ARBA00007092"/>
    </source>
</evidence>
<dbReference type="InterPro" id="IPR020847">
    <property type="entry name" value="AP_endonuclease_F1_BS"/>
</dbReference>
<dbReference type="Pfam" id="PF03372">
    <property type="entry name" value="Exo_endo_phos"/>
    <property type="match status" value="1"/>
</dbReference>
<evidence type="ECO:0000256" key="6">
    <source>
        <dbReference type="PIRSR" id="PIRSR604808-1"/>
    </source>
</evidence>
<feature type="site" description="Important for catalytic activity" evidence="8">
    <location>
        <position position="214"/>
    </location>
</feature>
<dbReference type="RefSeq" id="WP_118319540.1">
    <property type="nucleotide sequence ID" value="NZ_QRVM01000009.1"/>
</dbReference>
<protein>
    <submittedName>
        <fullName evidence="10">Exodeoxyribonuclease III</fullName>
        <ecNumber evidence="10">3.1.11.2</ecNumber>
    </submittedName>
</protein>
<dbReference type="GO" id="GO:0046872">
    <property type="term" value="F:metal ion binding"/>
    <property type="evidence" value="ECO:0007669"/>
    <property type="project" value="UniProtKB-KW"/>
</dbReference>
<evidence type="ECO:0000313" key="11">
    <source>
        <dbReference type="Proteomes" id="UP000285274"/>
    </source>
</evidence>
<keyword evidence="3 7" id="KW-0479">Metal-binding</keyword>
<dbReference type="NCBIfam" id="TIGR00633">
    <property type="entry name" value="xth"/>
    <property type="match status" value="1"/>
</dbReference>
<dbReference type="GO" id="GO:0006284">
    <property type="term" value="P:base-excision repair"/>
    <property type="evidence" value="ECO:0007669"/>
    <property type="project" value="TreeGrafter"/>
</dbReference>
<dbReference type="GO" id="GO:0003906">
    <property type="term" value="F:DNA-(apurinic or apyrimidinic site) endonuclease activity"/>
    <property type="evidence" value="ECO:0007669"/>
    <property type="project" value="TreeGrafter"/>
</dbReference>
<feature type="domain" description="Endonuclease/exonuclease/phosphatase" evidence="9">
    <location>
        <begin position="4"/>
        <end position="240"/>
    </location>
</feature>
<feature type="site" description="Interaction with DNA substrate" evidence="8">
    <location>
        <position position="240"/>
    </location>
</feature>
<feature type="binding site" evidence="7">
    <location>
        <position position="240"/>
    </location>
    <ligand>
        <name>Mg(2+)</name>
        <dbReference type="ChEBI" id="CHEBI:18420"/>
        <label>1</label>
    </ligand>
</feature>
<dbReference type="PANTHER" id="PTHR22748">
    <property type="entry name" value="AP ENDONUCLEASE"/>
    <property type="match status" value="1"/>
</dbReference>
<dbReference type="AlphaFoldDB" id="A0A412J6B3"/>
<feature type="binding site" evidence="7">
    <location>
        <position position="35"/>
    </location>
    <ligand>
        <name>Mg(2+)</name>
        <dbReference type="ChEBI" id="CHEBI:18420"/>
        <label>1</label>
    </ligand>
</feature>
<dbReference type="PROSITE" id="PS00726">
    <property type="entry name" value="AP_NUCLEASE_F1_1"/>
    <property type="match status" value="1"/>
</dbReference>
<feature type="active site" evidence="6">
    <location>
        <position position="106"/>
    </location>
</feature>
<dbReference type="InterPro" id="IPR036691">
    <property type="entry name" value="Endo/exonu/phosph_ase_sf"/>
</dbReference>
<evidence type="ECO:0000256" key="4">
    <source>
        <dbReference type="ARBA" id="ARBA00022801"/>
    </source>
</evidence>
<feature type="site" description="Transition state stabilizer" evidence="8">
    <location>
        <position position="145"/>
    </location>
</feature>
<feature type="binding site" evidence="7">
    <location>
        <position position="239"/>
    </location>
    <ligand>
        <name>Mg(2+)</name>
        <dbReference type="ChEBI" id="CHEBI:18420"/>
        <label>1</label>
    </ligand>
</feature>
<dbReference type="GO" id="GO:0003677">
    <property type="term" value="F:DNA binding"/>
    <property type="evidence" value="ECO:0007669"/>
    <property type="project" value="InterPro"/>
</dbReference>
<comment type="similarity">
    <text evidence="2">Belongs to the DNA repair enzymes AP/ExoA family.</text>
</comment>
<evidence type="ECO:0000256" key="1">
    <source>
        <dbReference type="ARBA" id="ARBA00001936"/>
    </source>
</evidence>
<dbReference type="SUPFAM" id="SSF56219">
    <property type="entry name" value="DNase I-like"/>
    <property type="match status" value="1"/>
</dbReference>
<dbReference type="CDD" id="cd09087">
    <property type="entry name" value="Ape1-like_AP-endo"/>
    <property type="match status" value="1"/>
</dbReference>
<keyword evidence="5 7" id="KW-0460">Magnesium</keyword>
<name>A0A412J6B3_9FIRM</name>
<evidence type="ECO:0000256" key="8">
    <source>
        <dbReference type="PIRSR" id="PIRSR604808-3"/>
    </source>
</evidence>
<keyword evidence="4 10" id="KW-0378">Hydrolase</keyword>
<evidence type="ECO:0000256" key="5">
    <source>
        <dbReference type="ARBA" id="ARBA00022842"/>
    </source>
</evidence>
<comment type="caution">
    <text evidence="10">The sequence shown here is derived from an EMBL/GenBank/DDBJ whole genome shotgun (WGS) entry which is preliminary data.</text>
</comment>
<dbReference type="EC" id="3.1.11.2" evidence="10"/>
<dbReference type="InterPro" id="IPR004808">
    <property type="entry name" value="AP_endonuc_1"/>
</dbReference>
<dbReference type="EMBL" id="QRVM01000009">
    <property type="protein sequence ID" value="RGS47884.1"/>
    <property type="molecule type" value="Genomic_DNA"/>
</dbReference>
<organism evidence="10 11">
    <name type="scientific">Holdemanella biformis</name>
    <dbReference type="NCBI Taxonomy" id="1735"/>
    <lineage>
        <taxon>Bacteria</taxon>
        <taxon>Bacillati</taxon>
        <taxon>Bacillota</taxon>
        <taxon>Erysipelotrichia</taxon>
        <taxon>Erysipelotrichales</taxon>
        <taxon>Erysipelotrichaceae</taxon>
        <taxon>Holdemanella</taxon>
    </lineage>
</organism>
<accession>A0A412J6B3</accession>
<dbReference type="NCBIfam" id="TIGR00195">
    <property type="entry name" value="exoDNase_III"/>
    <property type="match status" value="1"/>
</dbReference>
<dbReference type="InterPro" id="IPR005135">
    <property type="entry name" value="Endo/exonuclease/phosphatase"/>
</dbReference>
<dbReference type="Gene3D" id="3.60.10.10">
    <property type="entry name" value="Endonuclease/exonuclease/phosphatase"/>
    <property type="match status" value="1"/>
</dbReference>
<feature type="active site" description="Proton donor/acceptor" evidence="6">
    <location>
        <position position="143"/>
    </location>
</feature>
<comment type="cofactor">
    <cofactor evidence="1">
        <name>Mn(2+)</name>
        <dbReference type="ChEBI" id="CHEBI:29035"/>
    </cofactor>
</comment>
<feature type="binding site" evidence="7">
    <location>
        <position position="145"/>
    </location>
    <ligand>
        <name>Mg(2+)</name>
        <dbReference type="ChEBI" id="CHEBI:18420"/>
        <label>1</label>
    </ligand>
</feature>
<dbReference type="Proteomes" id="UP000285274">
    <property type="component" value="Unassembled WGS sequence"/>
</dbReference>
<keyword evidence="7" id="KW-0464">Manganese</keyword>
<feature type="binding site" evidence="7">
    <location>
        <position position="7"/>
    </location>
    <ligand>
        <name>Mg(2+)</name>
        <dbReference type="ChEBI" id="CHEBI:18420"/>
        <label>1</label>
    </ligand>
</feature>
<dbReference type="PROSITE" id="PS51435">
    <property type="entry name" value="AP_NUCLEASE_F1_4"/>
    <property type="match status" value="1"/>
</dbReference>
<dbReference type="PANTHER" id="PTHR22748:SF6">
    <property type="entry name" value="DNA-(APURINIC OR APYRIMIDINIC SITE) ENDONUCLEASE"/>
    <property type="match status" value="1"/>
</dbReference>